<evidence type="ECO:0000313" key="3">
    <source>
        <dbReference type="Proteomes" id="UP000324351"/>
    </source>
</evidence>
<evidence type="ECO:0000313" key="2">
    <source>
        <dbReference type="EMBL" id="KAA1426291.1"/>
    </source>
</evidence>
<protein>
    <submittedName>
        <fullName evidence="2">Uncharacterized protein</fullName>
    </submittedName>
</protein>
<feature type="region of interest" description="Disordered" evidence="1">
    <location>
        <begin position="1"/>
        <end position="41"/>
    </location>
</feature>
<feature type="compositionally biased region" description="Basic residues" evidence="1">
    <location>
        <begin position="1"/>
        <end position="10"/>
    </location>
</feature>
<organism evidence="2 3">
    <name type="scientific">Nocardioides antri</name>
    <dbReference type="NCBI Taxonomy" id="2607659"/>
    <lineage>
        <taxon>Bacteria</taxon>
        <taxon>Bacillati</taxon>
        <taxon>Actinomycetota</taxon>
        <taxon>Actinomycetes</taxon>
        <taxon>Propionibacteriales</taxon>
        <taxon>Nocardioidaceae</taxon>
        <taxon>Nocardioides</taxon>
    </lineage>
</organism>
<gene>
    <name evidence="2" type="ORF">F0U47_15445</name>
</gene>
<evidence type="ECO:0000256" key="1">
    <source>
        <dbReference type="SAM" id="MobiDB-lite"/>
    </source>
</evidence>
<accession>A0A5B1M0M3</accession>
<comment type="caution">
    <text evidence="2">The sequence shown here is derived from an EMBL/GenBank/DDBJ whole genome shotgun (WGS) entry which is preliminary data.</text>
</comment>
<dbReference type="RefSeq" id="WP_149751367.1">
    <property type="nucleotide sequence ID" value="NZ_VUJW01000009.1"/>
</dbReference>
<name>A0A5B1M0M3_9ACTN</name>
<dbReference type="EMBL" id="VUJW01000009">
    <property type="protein sequence ID" value="KAA1426291.1"/>
    <property type="molecule type" value="Genomic_DNA"/>
</dbReference>
<proteinExistence type="predicted"/>
<dbReference type="Proteomes" id="UP000324351">
    <property type="component" value="Unassembled WGS sequence"/>
</dbReference>
<reference evidence="2 3" key="2">
    <citation type="submission" date="2019-09" db="EMBL/GenBank/DDBJ databases">
        <authorList>
            <person name="Jin C."/>
        </authorList>
    </citation>
    <scope>NUCLEOTIDE SEQUENCE [LARGE SCALE GENOMIC DNA]</scope>
    <source>
        <strain evidence="2 3">BN140041</strain>
    </source>
</reference>
<reference evidence="2 3" key="1">
    <citation type="submission" date="2019-09" db="EMBL/GenBank/DDBJ databases">
        <title>Nocardioides panacisoli sp. nov., isolated from the soil of a ginseng field.</title>
        <authorList>
            <person name="Cho C."/>
        </authorList>
    </citation>
    <scope>NUCLEOTIDE SEQUENCE [LARGE SCALE GENOMIC DNA]</scope>
    <source>
        <strain evidence="2 3">BN140041</strain>
    </source>
</reference>
<keyword evidence="3" id="KW-1185">Reference proteome</keyword>
<feature type="compositionally biased region" description="Basic and acidic residues" evidence="1">
    <location>
        <begin position="21"/>
        <end position="31"/>
    </location>
</feature>
<dbReference type="AlphaFoldDB" id="A0A5B1M0M3"/>
<sequence>MRSIRLRRRPGQGVVPPPVRLGDDADGHDDSAASDLTLPRDLLPADQRARADRPALARRLRAMAHPRFYAAQVGEPSLADDLDGAIAHFLDSGLRDGARISGLFNPPVYRERARRRGLELADDEDPFLHFLSVGWDERVVPTVLFDEAFYLGRHPDLANGPEWGFAQYVRAGCYAPGRSPTPFGPNYGGVPAPDARERQDPPLVTGLLHRAADYDLTCTSWLEEGVTAGIAKLAKLGSDRMRDLVARAAAIEPLIAATPRERWVSWPPHTHPMMLPTARAEDVRRGLGLVRADTVVVVPGGSAAGPGLSAAVAGLRDRGPGGTTLVVTTDGPARPDLGVEATGVDLSVPWTGFTEHRRLLGLLDLVRGVRPRRLVVSGSELGWRLLSSYGTTLQHEMSLAAVLGGGDPDAASFEDFQGCFDRLDWVVTESDALRDDLAARYLLPAAARARVLGPSDVAAGCLKALVDREEERDG</sequence>